<reference evidence="2 3" key="1">
    <citation type="journal article" date="2018" name="Nat. Ecol. Evol.">
        <title>Pezizomycetes genomes reveal the molecular basis of ectomycorrhizal truffle lifestyle.</title>
        <authorList>
            <person name="Murat C."/>
            <person name="Payen T."/>
            <person name="Noel B."/>
            <person name="Kuo A."/>
            <person name="Morin E."/>
            <person name="Chen J."/>
            <person name="Kohler A."/>
            <person name="Krizsan K."/>
            <person name="Balestrini R."/>
            <person name="Da Silva C."/>
            <person name="Montanini B."/>
            <person name="Hainaut M."/>
            <person name="Levati E."/>
            <person name="Barry K.W."/>
            <person name="Belfiori B."/>
            <person name="Cichocki N."/>
            <person name="Clum A."/>
            <person name="Dockter R.B."/>
            <person name="Fauchery L."/>
            <person name="Guy J."/>
            <person name="Iotti M."/>
            <person name="Le Tacon F."/>
            <person name="Lindquist E.A."/>
            <person name="Lipzen A."/>
            <person name="Malagnac F."/>
            <person name="Mello A."/>
            <person name="Molinier V."/>
            <person name="Miyauchi S."/>
            <person name="Poulain J."/>
            <person name="Riccioni C."/>
            <person name="Rubini A."/>
            <person name="Sitrit Y."/>
            <person name="Splivallo R."/>
            <person name="Traeger S."/>
            <person name="Wang M."/>
            <person name="Zifcakova L."/>
            <person name="Wipf D."/>
            <person name="Zambonelli A."/>
            <person name="Paolocci F."/>
            <person name="Nowrousian M."/>
            <person name="Ottonello S."/>
            <person name="Baldrian P."/>
            <person name="Spatafora J.W."/>
            <person name="Henrissat B."/>
            <person name="Nagy L.G."/>
            <person name="Aury J.M."/>
            <person name="Wincker P."/>
            <person name="Grigoriev I.V."/>
            <person name="Bonfante P."/>
            <person name="Martin F.M."/>
        </authorList>
    </citation>
    <scope>NUCLEOTIDE SEQUENCE [LARGE SCALE GENOMIC DNA]</scope>
    <source>
        <strain evidence="2 3">RN42</strain>
    </source>
</reference>
<dbReference type="EMBL" id="ML119662">
    <property type="protein sequence ID" value="RPA83869.1"/>
    <property type="molecule type" value="Genomic_DNA"/>
</dbReference>
<sequence length="247" mass="26499">MKFLSILSALAVALATRAAIAAPLPEIEDSTSLALDRRAAATLKWDKDNTPGVKKAAELLKGVALENDKRYIFEVYQDLPNGFDASKLTPQEETDAKKIKDATAQATHRKVLLDLKKLQKNLGYKHASVVVIGVKIEKKGPKNKQVDTVVLDMANTMKLDYEGGPKGLEQATDNSFKPVSKTYSATIMSGRPEYKGKTAKTLSAIQGRMGAVAAGKKYTLAANGAIAGSYFCGSIADDLVRDIAPAK</sequence>
<feature type="chain" id="PRO_5017989469" evidence="1">
    <location>
        <begin position="22"/>
        <end position="247"/>
    </location>
</feature>
<keyword evidence="3" id="KW-1185">Reference proteome</keyword>
<organism evidence="2 3">
    <name type="scientific">Ascobolus immersus RN42</name>
    <dbReference type="NCBI Taxonomy" id="1160509"/>
    <lineage>
        <taxon>Eukaryota</taxon>
        <taxon>Fungi</taxon>
        <taxon>Dikarya</taxon>
        <taxon>Ascomycota</taxon>
        <taxon>Pezizomycotina</taxon>
        <taxon>Pezizomycetes</taxon>
        <taxon>Pezizales</taxon>
        <taxon>Ascobolaceae</taxon>
        <taxon>Ascobolus</taxon>
    </lineage>
</organism>
<proteinExistence type="predicted"/>
<keyword evidence="1" id="KW-0732">Signal</keyword>
<evidence type="ECO:0000313" key="2">
    <source>
        <dbReference type="EMBL" id="RPA83869.1"/>
    </source>
</evidence>
<evidence type="ECO:0000313" key="3">
    <source>
        <dbReference type="Proteomes" id="UP000275078"/>
    </source>
</evidence>
<gene>
    <name evidence="2" type="ORF">BJ508DRAFT_413201</name>
</gene>
<evidence type="ECO:0000256" key="1">
    <source>
        <dbReference type="SAM" id="SignalP"/>
    </source>
</evidence>
<feature type="signal peptide" evidence="1">
    <location>
        <begin position="1"/>
        <end position="21"/>
    </location>
</feature>
<protein>
    <submittedName>
        <fullName evidence="2">Uncharacterized protein</fullName>
    </submittedName>
</protein>
<accession>A0A3N4IDK9</accession>
<dbReference type="AlphaFoldDB" id="A0A3N4IDK9"/>
<name>A0A3N4IDK9_ASCIM</name>
<dbReference type="Proteomes" id="UP000275078">
    <property type="component" value="Unassembled WGS sequence"/>
</dbReference>